<sequence>MHDSAIKSRSFKSLLPLQSSLIAAVLGATTLMSGGVAFAQSDVEQPAPSPEVIEPAAETAPRVQVPEDVAKTLAAMDSAATDQQLKRLLRFYSSEFTHSDGLTRQSLRTVVKAFWDEHQDLNYKTDVLAWEADPKGGGIATTQTTITGLRSVEDQEMKLTATIQSRQRWRDDQMLEQTIIAEQSQLTSGENPPAITVNLPEQVKVGGTFNFDVVVDEPLDKRLLLGTAIEEEISPERYLKQPNLKLELLPAGGLFKVGKAPKKPTSEWISAVLVQDGGMVVISRRLTVVKQTADTKQSLLLTP</sequence>
<evidence type="ECO:0000313" key="2">
    <source>
        <dbReference type="Proteomes" id="UP000248857"/>
    </source>
</evidence>
<evidence type="ECO:0000313" key="1">
    <source>
        <dbReference type="EMBL" id="PZD73833.1"/>
    </source>
</evidence>
<organism evidence="1 2">
    <name type="scientific">Acaryochloris thomasi RCC1774</name>
    <dbReference type="NCBI Taxonomy" id="1764569"/>
    <lineage>
        <taxon>Bacteria</taxon>
        <taxon>Bacillati</taxon>
        <taxon>Cyanobacteriota</taxon>
        <taxon>Cyanophyceae</taxon>
        <taxon>Acaryochloridales</taxon>
        <taxon>Acaryochloridaceae</taxon>
        <taxon>Acaryochloris</taxon>
        <taxon>Acaryochloris thomasi</taxon>
    </lineage>
</organism>
<dbReference type="EMBL" id="PQWO01000004">
    <property type="protein sequence ID" value="PZD73833.1"/>
    <property type="molecule type" value="Genomic_DNA"/>
</dbReference>
<dbReference type="OrthoDB" id="507769at2"/>
<comment type="caution">
    <text evidence="1">The sequence shown here is derived from an EMBL/GenBank/DDBJ whole genome shotgun (WGS) entry which is preliminary data.</text>
</comment>
<reference evidence="1 2" key="1">
    <citation type="journal article" date="2018" name="Sci. Rep.">
        <title>A novel species of the marine cyanobacterium Acaryochloris with a unique pigment content and lifestyle.</title>
        <authorList>
            <person name="Partensky F."/>
            <person name="Six C."/>
            <person name="Ratin M."/>
            <person name="Garczarek L."/>
            <person name="Vaulot D."/>
            <person name="Probert I."/>
            <person name="Calteau A."/>
            <person name="Gourvil P."/>
            <person name="Marie D."/>
            <person name="Grebert T."/>
            <person name="Bouchier C."/>
            <person name="Le Panse S."/>
            <person name="Gachenot M."/>
            <person name="Rodriguez F."/>
            <person name="Garrido J.L."/>
        </authorList>
    </citation>
    <scope>NUCLEOTIDE SEQUENCE [LARGE SCALE GENOMIC DNA]</scope>
    <source>
        <strain evidence="1 2">RCC1774</strain>
    </source>
</reference>
<dbReference type="Proteomes" id="UP000248857">
    <property type="component" value="Unassembled WGS sequence"/>
</dbReference>
<gene>
    <name evidence="1" type="ORF">C1752_01678</name>
</gene>
<keyword evidence="2" id="KW-1185">Reference proteome</keyword>
<evidence type="ECO:0008006" key="3">
    <source>
        <dbReference type="Google" id="ProtNLM"/>
    </source>
</evidence>
<dbReference type="RefSeq" id="WP_146242306.1">
    <property type="nucleotide sequence ID" value="NZ_CAWNWM010000004.1"/>
</dbReference>
<protein>
    <recommendedName>
        <fullName evidence="3">Nuclear transport factor 2 family protein</fullName>
    </recommendedName>
</protein>
<proteinExistence type="predicted"/>
<dbReference type="AlphaFoldDB" id="A0A2W1JK78"/>
<name>A0A2W1JK78_9CYAN</name>
<accession>A0A2W1JK78</accession>